<dbReference type="Gene3D" id="3.20.20.140">
    <property type="entry name" value="Metal-dependent hydrolases"/>
    <property type="match status" value="1"/>
</dbReference>
<accession>A0A6N7Z4T1</accession>
<dbReference type="Pfam" id="PF04909">
    <property type="entry name" value="Amidohydro_2"/>
    <property type="match status" value="1"/>
</dbReference>
<dbReference type="GO" id="GO:0005829">
    <property type="term" value="C:cytosol"/>
    <property type="evidence" value="ECO:0007669"/>
    <property type="project" value="TreeGrafter"/>
</dbReference>
<dbReference type="InterPro" id="IPR032465">
    <property type="entry name" value="ACMSD"/>
</dbReference>
<keyword evidence="1" id="KW-0456">Lyase</keyword>
<evidence type="ECO:0000313" key="3">
    <source>
        <dbReference type="EMBL" id="MTD55424.1"/>
    </source>
</evidence>
<proteinExistence type="predicted"/>
<reference evidence="3 4" key="1">
    <citation type="submission" date="2019-11" db="EMBL/GenBank/DDBJ databases">
        <title>Draft genome of Amycolatopsis RM579.</title>
        <authorList>
            <person name="Duangmal K."/>
            <person name="Mingma R."/>
        </authorList>
    </citation>
    <scope>NUCLEOTIDE SEQUENCE [LARGE SCALE GENOMIC DNA]</scope>
    <source>
        <strain evidence="3 4">RM579</strain>
    </source>
</reference>
<dbReference type="SUPFAM" id="SSF51556">
    <property type="entry name" value="Metallo-dependent hydrolases"/>
    <property type="match status" value="1"/>
</dbReference>
<name>A0A6N7Z4T1_9PSEU</name>
<dbReference type="RefSeq" id="WP_154757625.1">
    <property type="nucleotide sequence ID" value="NZ_WMBA01000022.1"/>
</dbReference>
<dbReference type="AlphaFoldDB" id="A0A6N7Z4T1"/>
<dbReference type="InterPro" id="IPR006680">
    <property type="entry name" value="Amidohydro-rel"/>
</dbReference>
<dbReference type="GO" id="GO:0016787">
    <property type="term" value="F:hydrolase activity"/>
    <property type="evidence" value="ECO:0007669"/>
    <property type="project" value="UniProtKB-KW"/>
</dbReference>
<protein>
    <submittedName>
        <fullName evidence="3">Amidohydrolase family protein</fullName>
    </submittedName>
</protein>
<dbReference type="Proteomes" id="UP000440096">
    <property type="component" value="Unassembled WGS sequence"/>
</dbReference>
<comment type="caution">
    <text evidence="3">The sequence shown here is derived from an EMBL/GenBank/DDBJ whole genome shotgun (WGS) entry which is preliminary data.</text>
</comment>
<evidence type="ECO:0000256" key="1">
    <source>
        <dbReference type="ARBA" id="ARBA00023239"/>
    </source>
</evidence>
<keyword evidence="3" id="KW-0378">Hydrolase</keyword>
<dbReference type="PANTHER" id="PTHR21240:SF30">
    <property type="entry name" value="AMIDOHYDROLASE-RELATED DOMAIN-CONTAINING PROTEIN-RELATED"/>
    <property type="match status" value="1"/>
</dbReference>
<dbReference type="InterPro" id="IPR032466">
    <property type="entry name" value="Metal_Hydrolase"/>
</dbReference>
<dbReference type="PANTHER" id="PTHR21240">
    <property type="entry name" value="2-AMINO-3-CARBOXYLMUCONATE-6-SEMIALDEHYDE DECARBOXYLASE"/>
    <property type="match status" value="1"/>
</dbReference>
<evidence type="ECO:0000259" key="2">
    <source>
        <dbReference type="Pfam" id="PF04909"/>
    </source>
</evidence>
<organism evidence="3 4">
    <name type="scientific">Amycolatopsis pithecellobii</name>
    <dbReference type="NCBI Taxonomy" id="664692"/>
    <lineage>
        <taxon>Bacteria</taxon>
        <taxon>Bacillati</taxon>
        <taxon>Actinomycetota</taxon>
        <taxon>Actinomycetes</taxon>
        <taxon>Pseudonocardiales</taxon>
        <taxon>Pseudonocardiaceae</taxon>
        <taxon>Amycolatopsis</taxon>
    </lineage>
</organism>
<sequence>MKIICLEEHVSTPPLVDAWTARSLRFGGGPIAGKLADLSEGRLADMDDAGVDVQVLSLSAPGLEALPAAEAVALARDANDRIADAIAAHPDRLQGFVNLPTPDPAGAAAELRRGVEDLGFRAGFMFGRVGERTIDHPDFDELWATAAELRTPIYLHPAEPPRAVKDAYYSGLGNSDADFLFSAGAIGWHYETGIQLLRLIYGRVFDRHPDLQVIVGHWGEVVLFYAERVQLLDRSMRPPLDRSLSEYLRENVSYTPSGMYSPRYLAWTIDLVGVDRILFSTDYPYIPTIGGGASRAFLEKSSLLCEEEQHKIAYANWERLTAKS</sequence>
<dbReference type="GO" id="GO:0016831">
    <property type="term" value="F:carboxy-lyase activity"/>
    <property type="evidence" value="ECO:0007669"/>
    <property type="project" value="InterPro"/>
</dbReference>
<gene>
    <name evidence="3" type="ORF">GKO32_15760</name>
</gene>
<dbReference type="OrthoDB" id="8673173at2"/>
<dbReference type="EMBL" id="WMBA01000022">
    <property type="protein sequence ID" value="MTD55424.1"/>
    <property type="molecule type" value="Genomic_DNA"/>
</dbReference>
<keyword evidence="4" id="KW-1185">Reference proteome</keyword>
<evidence type="ECO:0000313" key="4">
    <source>
        <dbReference type="Proteomes" id="UP000440096"/>
    </source>
</evidence>
<feature type="domain" description="Amidohydrolase-related" evidence="2">
    <location>
        <begin position="40"/>
        <end position="319"/>
    </location>
</feature>
<dbReference type="GO" id="GO:0019748">
    <property type="term" value="P:secondary metabolic process"/>
    <property type="evidence" value="ECO:0007669"/>
    <property type="project" value="TreeGrafter"/>
</dbReference>